<evidence type="ECO:0000313" key="1">
    <source>
        <dbReference type="EMBL" id="EQB59472.1"/>
    </source>
</evidence>
<gene>
    <name evidence="1" type="ORF">CGLO_00127</name>
</gene>
<organism evidence="1 2">
    <name type="scientific">Colletotrichum gloeosporioides (strain Cg-14)</name>
    <name type="common">Anthracnose fungus</name>
    <name type="synonym">Glomerella cingulata</name>
    <dbReference type="NCBI Taxonomy" id="1237896"/>
    <lineage>
        <taxon>Eukaryota</taxon>
        <taxon>Fungi</taxon>
        <taxon>Dikarya</taxon>
        <taxon>Ascomycota</taxon>
        <taxon>Pezizomycotina</taxon>
        <taxon>Sordariomycetes</taxon>
        <taxon>Hypocreomycetidae</taxon>
        <taxon>Glomerellales</taxon>
        <taxon>Glomerellaceae</taxon>
        <taxon>Colletotrichum</taxon>
        <taxon>Colletotrichum gloeosporioides species complex</taxon>
    </lineage>
</organism>
<proteinExistence type="predicted"/>
<dbReference type="AlphaFoldDB" id="T0KVD1"/>
<comment type="caution">
    <text evidence="1">The sequence shown here is derived from an EMBL/GenBank/DDBJ whole genome shotgun (WGS) entry which is preliminary data.</text>
</comment>
<protein>
    <submittedName>
        <fullName evidence="1">Uncharacterized protein</fullName>
    </submittedName>
</protein>
<evidence type="ECO:0000313" key="2">
    <source>
        <dbReference type="Proteomes" id="UP000015530"/>
    </source>
</evidence>
<name>T0KVD1_COLGC</name>
<sequence>MPAIIVLKLLERRFPRR</sequence>
<dbReference type="Proteomes" id="UP000015530">
    <property type="component" value="Unassembled WGS sequence"/>
</dbReference>
<dbReference type="EMBL" id="AMYD01000036">
    <property type="protein sequence ID" value="EQB59472.1"/>
    <property type="molecule type" value="Genomic_DNA"/>
</dbReference>
<accession>T0KVD1</accession>
<reference evidence="2" key="1">
    <citation type="journal article" date="2013" name="Mol. Plant Microbe Interact.">
        <title>Global aspects of pacC regulation of pathogenicity genes in Colletotrichum gloeosporioides as revealed by transcriptome analysis.</title>
        <authorList>
            <person name="Alkan N."/>
            <person name="Meng X."/>
            <person name="Friedlander G."/>
            <person name="Reuveni E."/>
            <person name="Sukno S."/>
            <person name="Sherman A."/>
            <person name="Thon M."/>
            <person name="Fluhr R."/>
            <person name="Prusky D."/>
        </authorList>
    </citation>
    <scope>NUCLEOTIDE SEQUENCE [LARGE SCALE GENOMIC DNA]</scope>
    <source>
        <strain evidence="2">Cg-14</strain>
    </source>
</reference>
<dbReference type="HOGENOM" id="CLU_3431967_0_0_1"/>